<dbReference type="EMBL" id="MVHD01000055">
    <property type="protein sequence ID" value="OQZ88455.1"/>
    <property type="molecule type" value="Genomic_DNA"/>
</dbReference>
<evidence type="ECO:0008006" key="5">
    <source>
        <dbReference type="Google" id="ProtNLM"/>
    </source>
</evidence>
<feature type="transmembrane region" description="Helical" evidence="2">
    <location>
        <begin position="31"/>
        <end position="56"/>
    </location>
</feature>
<gene>
    <name evidence="3" type="ORF">BST11_22530</name>
</gene>
<feature type="region of interest" description="Disordered" evidence="1">
    <location>
        <begin position="59"/>
        <end position="90"/>
    </location>
</feature>
<keyword evidence="2" id="KW-1133">Transmembrane helix</keyword>
<organism evidence="3 4">
    <name type="scientific">Mycobacterium alsense</name>
    <dbReference type="NCBI Taxonomy" id="324058"/>
    <lineage>
        <taxon>Bacteria</taxon>
        <taxon>Bacillati</taxon>
        <taxon>Actinomycetota</taxon>
        <taxon>Actinomycetes</taxon>
        <taxon>Mycobacteriales</taxon>
        <taxon>Mycobacteriaceae</taxon>
        <taxon>Mycobacterium</taxon>
    </lineage>
</organism>
<comment type="caution">
    <text evidence="3">The sequence shown here is derived from an EMBL/GenBank/DDBJ whole genome shotgun (WGS) entry which is preliminary data.</text>
</comment>
<proteinExistence type="predicted"/>
<name>A0ABX3R346_9MYCO</name>
<feature type="compositionally biased region" description="Low complexity" evidence="1">
    <location>
        <begin position="59"/>
        <end position="84"/>
    </location>
</feature>
<evidence type="ECO:0000313" key="4">
    <source>
        <dbReference type="Proteomes" id="UP000192319"/>
    </source>
</evidence>
<feature type="region of interest" description="Disordered" evidence="1">
    <location>
        <begin position="1"/>
        <end position="24"/>
    </location>
</feature>
<feature type="non-terminal residue" evidence="3">
    <location>
        <position position="1"/>
    </location>
</feature>
<dbReference type="Proteomes" id="UP000192319">
    <property type="component" value="Unassembled WGS sequence"/>
</dbReference>
<evidence type="ECO:0000313" key="3">
    <source>
        <dbReference type="EMBL" id="OQZ88455.1"/>
    </source>
</evidence>
<sequence length="222" mass="24039">AKSRPPAPTARPKPPVIPPPPPIAEPPRTNAWPVAILVATVAVAIIVAVVLIAALAHTNDNPSPTAATTSTSTYTPDASAPTSTYAPPVDPETAAYQQLQSLKDGDSSTLSGVSERWLPQLSSKHAYQPWTCDPEDRLCYDSEMTLREHQSLRQRYGAILAWSGDWTVWSAPDYWVTVVPQTFPTAEGVLSWCNSNGLNRDHCSAQIVSKTRGQNGTHAYNR</sequence>
<keyword evidence="2" id="KW-0472">Membrane</keyword>
<keyword evidence="4" id="KW-1185">Reference proteome</keyword>
<accession>A0ABX3R346</accession>
<reference evidence="3 4" key="1">
    <citation type="submission" date="2017-02" db="EMBL/GenBank/DDBJ databases">
        <title>The new phylogeny of genus Mycobacterium.</title>
        <authorList>
            <person name="Tortoli E."/>
            <person name="Trovato A."/>
            <person name="Cirillo D.M."/>
        </authorList>
    </citation>
    <scope>NUCLEOTIDE SEQUENCE [LARGE SCALE GENOMIC DNA]</scope>
    <source>
        <strain evidence="3 4">DSM 45230</strain>
    </source>
</reference>
<evidence type="ECO:0000256" key="1">
    <source>
        <dbReference type="SAM" id="MobiDB-lite"/>
    </source>
</evidence>
<keyword evidence="2" id="KW-0812">Transmembrane</keyword>
<evidence type="ECO:0000256" key="2">
    <source>
        <dbReference type="SAM" id="Phobius"/>
    </source>
</evidence>
<protein>
    <recommendedName>
        <fullName evidence="5">Serine/threonine protein kinase</fullName>
    </recommendedName>
</protein>